<reference evidence="2" key="1">
    <citation type="journal article" date="2010" name="BMC Genomics">
        <title>An insight into the sialome of Glossina morsitans morsitans.</title>
        <authorList>
            <person name="Alves-Silva J."/>
            <person name="Ribeiro J.M."/>
            <person name="Van Den Abbeele J."/>
            <person name="Attardo G."/>
            <person name="Hao Z."/>
            <person name="Haines L.R."/>
            <person name="Soares M.B."/>
            <person name="Berriman M."/>
            <person name="Aksoy S."/>
            <person name="Lehane M.J."/>
        </authorList>
    </citation>
    <scope>NUCLEOTIDE SEQUENCE</scope>
    <source>
        <tissue evidence="2">Salivary gland</tissue>
    </source>
</reference>
<proteinExistence type="evidence at transcript level"/>
<evidence type="ECO:0000256" key="1">
    <source>
        <dbReference type="SAM" id="Phobius"/>
    </source>
</evidence>
<reference evidence="2" key="2">
    <citation type="submission" date="2010-01" db="EMBL/GenBank/DDBJ databases">
        <authorList>
            <consortium name="International Glossina Genome Initiative"/>
            <person name="da Silva J."/>
            <person name="Ribeiro J.M.C."/>
            <person name="Abbeele J.V."/>
            <person name="Attardo G."/>
            <person name="Hao Z."/>
            <person name="Haines L.R."/>
            <person name="Soares M.B."/>
            <person name="Berriman M."/>
            <person name="Aksoy S."/>
            <person name="Lehane M.J."/>
        </authorList>
    </citation>
    <scope>NUCLEOTIDE SEQUENCE</scope>
    <source>
        <tissue evidence="2">Salivary gland</tissue>
    </source>
</reference>
<name>D3TSK3_GLOMM</name>
<dbReference type="AlphaFoldDB" id="D3TSK3"/>
<sequence length="72" mass="8650">MCGYIYIYLYVFVINIHLSISSKNNIDRLTAKPYFKIKVSSCLFLNILRYYMYSCRERQFAIHKSLIDKLVN</sequence>
<dbReference type="EMBL" id="EZ424405">
    <property type="protein sequence ID" value="ADD20681.1"/>
    <property type="molecule type" value="mRNA"/>
</dbReference>
<organism evidence="2">
    <name type="scientific">Glossina morsitans morsitans</name>
    <name type="common">Savannah tsetse fly</name>
    <dbReference type="NCBI Taxonomy" id="37546"/>
    <lineage>
        <taxon>Eukaryota</taxon>
        <taxon>Metazoa</taxon>
        <taxon>Ecdysozoa</taxon>
        <taxon>Arthropoda</taxon>
        <taxon>Hexapoda</taxon>
        <taxon>Insecta</taxon>
        <taxon>Pterygota</taxon>
        <taxon>Neoptera</taxon>
        <taxon>Endopterygota</taxon>
        <taxon>Diptera</taxon>
        <taxon>Brachycera</taxon>
        <taxon>Muscomorpha</taxon>
        <taxon>Hippoboscoidea</taxon>
        <taxon>Glossinidae</taxon>
        <taxon>Glossina</taxon>
    </lineage>
</organism>
<keyword evidence="1" id="KW-0472">Membrane</keyword>
<protein>
    <submittedName>
        <fullName evidence="2">Hypothetical secreted peptide</fullName>
    </submittedName>
</protein>
<accession>D3TSK3</accession>
<keyword evidence="1" id="KW-1133">Transmembrane helix</keyword>
<feature type="transmembrane region" description="Helical" evidence="1">
    <location>
        <begin position="6"/>
        <end position="22"/>
    </location>
</feature>
<evidence type="ECO:0000313" key="2">
    <source>
        <dbReference type="EMBL" id="ADD20681.1"/>
    </source>
</evidence>
<keyword evidence="1" id="KW-0812">Transmembrane</keyword>